<dbReference type="RefSeq" id="WP_285980410.1">
    <property type="nucleotide sequence ID" value="NZ_JASVDS010000001.1"/>
</dbReference>
<dbReference type="PANTHER" id="PTHR38340:SF1">
    <property type="entry name" value="S-LAYER PROTEIN"/>
    <property type="match status" value="1"/>
</dbReference>
<dbReference type="InterPro" id="IPR001343">
    <property type="entry name" value="Hemolysn_Ca-bd"/>
</dbReference>
<keyword evidence="2" id="KW-0964">Secreted</keyword>
<dbReference type="Proteomes" id="UP001238603">
    <property type="component" value="Unassembled WGS sequence"/>
</dbReference>
<dbReference type="Pfam" id="PF00353">
    <property type="entry name" value="HemolysinCabind"/>
    <property type="match status" value="2"/>
</dbReference>
<sequence>LKGGEGADQLLGGEGDDTLIGGVGNDTLDGGFGSDTFVFASGFGQDVLNENDWGGGRVDVVKFTDLASTDVESFERRGSDLVLTFKSGDSLTLAKYFYADNFPEYKINQIQFTDATWTQTDIVQRAVSHVVGAPRGEALAAIPGTRSQLLGLNGNDTLNGNAASNVLDGGAGADARAGGAGSDAYVFGKGYGMDFIIEPDETQGPVNRNLLNAGLAQSDLTIVCSGNNLIANSSSTSDSLAVVGRYLGDAQQVEKFRFANDDGLTNRQVQSLVSAMAGFSVSAVQAGPGELPSQHQMPILGVSAVTA</sequence>
<dbReference type="SUPFAM" id="SSF51120">
    <property type="entry name" value="beta-Roll"/>
    <property type="match status" value="2"/>
</dbReference>
<protein>
    <submittedName>
        <fullName evidence="4">Calcium-binding protein</fullName>
    </submittedName>
</protein>
<feature type="domain" description="Biofilm-associated protein BapA-like prefix-like" evidence="3">
    <location>
        <begin position="66"/>
        <end position="119"/>
    </location>
</feature>
<dbReference type="Gene3D" id="2.150.10.10">
    <property type="entry name" value="Serralysin-like metalloprotease, C-terminal"/>
    <property type="match status" value="2"/>
</dbReference>
<dbReference type="EMBL" id="JASVDS010000001">
    <property type="protein sequence ID" value="MDL5030268.1"/>
    <property type="molecule type" value="Genomic_DNA"/>
</dbReference>
<dbReference type="InterPro" id="IPR018511">
    <property type="entry name" value="Hemolysin-typ_Ca-bd_CS"/>
</dbReference>
<dbReference type="InterPro" id="IPR048051">
    <property type="entry name" value="BapA-like_prefix-like"/>
</dbReference>
<organism evidence="4 5">
    <name type="scientific">Roseateles subflavus</name>
    <dbReference type="NCBI Taxonomy" id="3053353"/>
    <lineage>
        <taxon>Bacteria</taxon>
        <taxon>Pseudomonadati</taxon>
        <taxon>Pseudomonadota</taxon>
        <taxon>Betaproteobacteria</taxon>
        <taxon>Burkholderiales</taxon>
        <taxon>Sphaerotilaceae</taxon>
        <taxon>Roseateles</taxon>
    </lineage>
</organism>
<proteinExistence type="predicted"/>
<evidence type="ECO:0000259" key="3">
    <source>
        <dbReference type="Pfam" id="PF22783"/>
    </source>
</evidence>
<dbReference type="PANTHER" id="PTHR38340">
    <property type="entry name" value="S-LAYER PROTEIN"/>
    <property type="match status" value="1"/>
</dbReference>
<gene>
    <name evidence="4" type="ORF">QRD43_00005</name>
</gene>
<name>A0ABT7LBN2_9BURK</name>
<dbReference type="Pfam" id="PF22783">
    <property type="entry name" value="BapA_N"/>
    <property type="match status" value="1"/>
</dbReference>
<comment type="caution">
    <text evidence="4">The sequence shown here is derived from an EMBL/GenBank/DDBJ whole genome shotgun (WGS) entry which is preliminary data.</text>
</comment>
<feature type="non-terminal residue" evidence="4">
    <location>
        <position position="1"/>
    </location>
</feature>
<keyword evidence="5" id="KW-1185">Reference proteome</keyword>
<dbReference type="InterPro" id="IPR050557">
    <property type="entry name" value="RTX_toxin/Mannuronan_C5-epim"/>
</dbReference>
<accession>A0ABT7LBN2</accession>
<evidence type="ECO:0000256" key="1">
    <source>
        <dbReference type="ARBA" id="ARBA00004613"/>
    </source>
</evidence>
<evidence type="ECO:0000256" key="2">
    <source>
        <dbReference type="ARBA" id="ARBA00022525"/>
    </source>
</evidence>
<reference evidence="4 5" key="1">
    <citation type="submission" date="2023-06" db="EMBL/GenBank/DDBJ databases">
        <title>Pelomonas sp. APW6 16S ribosomal RNA gene genome sequencing and assembly.</title>
        <authorList>
            <person name="Woo H."/>
        </authorList>
    </citation>
    <scope>NUCLEOTIDE SEQUENCE [LARGE SCALE GENOMIC DNA]</scope>
    <source>
        <strain evidence="4 5">APW6</strain>
    </source>
</reference>
<dbReference type="PRINTS" id="PR00313">
    <property type="entry name" value="CABNDNGRPT"/>
</dbReference>
<comment type="subcellular location">
    <subcellularLocation>
        <location evidence="1">Secreted</location>
    </subcellularLocation>
</comment>
<dbReference type="InterPro" id="IPR011049">
    <property type="entry name" value="Serralysin-like_metalloprot_C"/>
</dbReference>
<evidence type="ECO:0000313" key="4">
    <source>
        <dbReference type="EMBL" id="MDL5030268.1"/>
    </source>
</evidence>
<evidence type="ECO:0000313" key="5">
    <source>
        <dbReference type="Proteomes" id="UP001238603"/>
    </source>
</evidence>
<dbReference type="PROSITE" id="PS00330">
    <property type="entry name" value="HEMOLYSIN_CALCIUM"/>
    <property type="match status" value="2"/>
</dbReference>